<dbReference type="EMBL" id="CP001330">
    <property type="protein sequence ID" value="ACO66487.1"/>
    <property type="molecule type" value="Genomic_DNA"/>
</dbReference>
<gene>
    <name evidence="1" type="ORF">MICPUN_62524</name>
</gene>
<dbReference type="Proteomes" id="UP000002009">
    <property type="component" value="Chromosome 11"/>
</dbReference>
<dbReference type="KEGG" id="mis:MICPUN_62524"/>
<dbReference type="OMA" id="YFAKEAN"/>
<dbReference type="AlphaFoldDB" id="C1EE73"/>
<dbReference type="PANTHER" id="PTHR36013:SF2">
    <property type="entry name" value="ATP SYNTHASE 24 KDA SUBUNIT, MITOCHONDRIAL-RELATED"/>
    <property type="match status" value="1"/>
</dbReference>
<organism evidence="1 2">
    <name type="scientific">Micromonas commoda (strain RCC299 / NOUM17 / CCMP2709)</name>
    <name type="common">Picoplanktonic green alga</name>
    <dbReference type="NCBI Taxonomy" id="296587"/>
    <lineage>
        <taxon>Eukaryota</taxon>
        <taxon>Viridiplantae</taxon>
        <taxon>Chlorophyta</taxon>
        <taxon>Mamiellophyceae</taxon>
        <taxon>Mamiellales</taxon>
        <taxon>Mamiellaceae</taxon>
        <taxon>Micromonas</taxon>
    </lineage>
</organism>
<keyword evidence="2" id="KW-1185">Reference proteome</keyword>
<dbReference type="GeneID" id="8247348"/>
<evidence type="ECO:0000313" key="2">
    <source>
        <dbReference type="Proteomes" id="UP000002009"/>
    </source>
</evidence>
<name>C1EE73_MICCC</name>
<dbReference type="PANTHER" id="PTHR36013">
    <property type="entry name" value="ATP SYNTHASE 24 KDA SUBUNIT, MITOCHONDRIAL-RELATED"/>
    <property type="match status" value="1"/>
</dbReference>
<dbReference type="STRING" id="296587.C1EE73"/>
<dbReference type="Pfam" id="PF15704">
    <property type="entry name" value="Mt_ATP_synt"/>
    <property type="match status" value="1"/>
</dbReference>
<protein>
    <submittedName>
        <fullName evidence="1">Uncharacterized protein</fullName>
    </submittedName>
</protein>
<dbReference type="InterPro" id="IPR031432">
    <property type="entry name" value="MGP1"/>
</dbReference>
<sequence>MALRIVTSRLARATAQAAPGFYAGAARHMSQETDIVKDVFVEQQKKFRALLDATKDLEIPTSGDKAAIADYAQKRYDIMKKLGIPSTEERIEMILKSGKEPGMTARDYLAFVSEQRKAMGVSDESGLTRALETALGEIEGKSGKPVMVDDAAGMKTLYSKVEALVKEMGLEQGDAKKESMVLEAEYEIQKLQEEVAKNKA</sequence>
<reference evidence="1 2" key="1">
    <citation type="journal article" date="2009" name="Science">
        <title>Green evolution and dynamic adaptations revealed by genomes of the marine picoeukaryotes Micromonas.</title>
        <authorList>
            <person name="Worden A.Z."/>
            <person name="Lee J.H."/>
            <person name="Mock T."/>
            <person name="Rouze P."/>
            <person name="Simmons M.P."/>
            <person name="Aerts A.L."/>
            <person name="Allen A.E."/>
            <person name="Cuvelier M.L."/>
            <person name="Derelle E."/>
            <person name="Everett M.V."/>
            <person name="Foulon E."/>
            <person name="Grimwood J."/>
            <person name="Gundlach H."/>
            <person name="Henrissat B."/>
            <person name="Napoli C."/>
            <person name="McDonald S.M."/>
            <person name="Parker M.S."/>
            <person name="Rombauts S."/>
            <person name="Salamov A."/>
            <person name="Von Dassow P."/>
            <person name="Badger J.H."/>
            <person name="Coutinho P.M."/>
            <person name="Demir E."/>
            <person name="Dubchak I."/>
            <person name="Gentemann C."/>
            <person name="Eikrem W."/>
            <person name="Gready J.E."/>
            <person name="John U."/>
            <person name="Lanier W."/>
            <person name="Lindquist E.A."/>
            <person name="Lucas S."/>
            <person name="Mayer K.F."/>
            <person name="Moreau H."/>
            <person name="Not F."/>
            <person name="Otillar R."/>
            <person name="Panaud O."/>
            <person name="Pangilinan J."/>
            <person name="Paulsen I."/>
            <person name="Piegu B."/>
            <person name="Poliakov A."/>
            <person name="Robbens S."/>
            <person name="Schmutz J."/>
            <person name="Toulza E."/>
            <person name="Wyss T."/>
            <person name="Zelensky A."/>
            <person name="Zhou K."/>
            <person name="Armbrust E.V."/>
            <person name="Bhattacharya D."/>
            <person name="Goodenough U.W."/>
            <person name="Van de Peer Y."/>
            <person name="Grigoriev I.V."/>
        </authorList>
    </citation>
    <scope>NUCLEOTIDE SEQUENCE [LARGE SCALE GENOMIC DNA]</scope>
    <source>
        <strain evidence="2">RCC299 / NOUM17</strain>
    </source>
</reference>
<dbReference type="RefSeq" id="XP_002505229.1">
    <property type="nucleotide sequence ID" value="XM_002505183.1"/>
</dbReference>
<evidence type="ECO:0000313" key="1">
    <source>
        <dbReference type="EMBL" id="ACO66487.1"/>
    </source>
</evidence>
<dbReference type="InParanoid" id="C1EE73"/>
<proteinExistence type="predicted"/>
<dbReference type="OrthoDB" id="508070at2759"/>
<dbReference type="FunCoup" id="C1EE73">
    <property type="interactions" value="738"/>
</dbReference>
<accession>C1EE73</accession>
<dbReference type="eggNOG" id="ENOG502QRUU">
    <property type="taxonomic scope" value="Eukaryota"/>
</dbReference>